<dbReference type="STRING" id="4565.A0A3B6GXE4"/>
<dbReference type="AlphaFoldDB" id="A0A3B6GXE4"/>
<protein>
    <submittedName>
        <fullName evidence="3">Uncharacterized protein</fullName>
    </submittedName>
</protein>
<feature type="compositionally biased region" description="Polar residues" evidence="2">
    <location>
        <begin position="335"/>
        <end position="349"/>
    </location>
</feature>
<proteinExistence type="predicted"/>
<dbReference type="Gramene" id="TraesROB_scaffold_084806_01G000100.1">
    <property type="protein sequence ID" value="TraesROB_scaffold_084806_01G000100.1"/>
    <property type="gene ID" value="TraesROB_scaffold_084806_01G000100"/>
</dbReference>
<dbReference type="Proteomes" id="UP000019116">
    <property type="component" value="Chromosome 3D"/>
</dbReference>
<reference evidence="3" key="1">
    <citation type="submission" date="2018-08" db="EMBL/GenBank/DDBJ databases">
        <authorList>
            <person name="Rossello M."/>
        </authorList>
    </citation>
    <scope>NUCLEOTIDE SEQUENCE [LARGE SCALE GENOMIC DNA]</scope>
    <source>
        <strain evidence="3">cv. Chinese Spring</strain>
    </source>
</reference>
<feature type="region of interest" description="Disordered" evidence="2">
    <location>
        <begin position="317"/>
        <end position="352"/>
    </location>
</feature>
<dbReference type="Gramene" id="TraesCAD_scaffold_032591_01G000300.1">
    <property type="protein sequence ID" value="TraesCAD_scaffold_032591_01G000300.1"/>
    <property type="gene ID" value="TraesCAD_scaffold_032591_01G000300"/>
</dbReference>
<reference evidence="3" key="2">
    <citation type="submission" date="2018-10" db="UniProtKB">
        <authorList>
            <consortium name="EnsemblPlants"/>
        </authorList>
    </citation>
    <scope>IDENTIFICATION</scope>
</reference>
<feature type="region of interest" description="Disordered" evidence="2">
    <location>
        <begin position="384"/>
        <end position="404"/>
    </location>
</feature>
<evidence type="ECO:0000256" key="2">
    <source>
        <dbReference type="SAM" id="MobiDB-lite"/>
    </source>
</evidence>
<dbReference type="EnsemblPlants" id="TraesCS3D02G238200.1">
    <property type="protein sequence ID" value="TraesCS3D02G238200.1"/>
    <property type="gene ID" value="TraesCS3D02G238200"/>
</dbReference>
<accession>A0A3B6GXE4</accession>
<feature type="compositionally biased region" description="Polar residues" evidence="2">
    <location>
        <begin position="182"/>
        <end position="194"/>
    </location>
</feature>
<dbReference type="Gramene" id="TraesWEE_scaffold_008082_01G000100.1">
    <property type="protein sequence ID" value="TraesWEE_scaffold_008082_01G000100.1"/>
    <property type="gene ID" value="TraesWEE_scaffold_008082_01G000100"/>
</dbReference>
<dbReference type="PANTHER" id="PTHR34380:SF2">
    <property type="entry name" value="OS01G0656900 PROTEIN"/>
    <property type="match status" value="1"/>
</dbReference>
<feature type="coiled-coil region" evidence="1">
    <location>
        <begin position="254"/>
        <end position="281"/>
    </location>
</feature>
<dbReference type="OMA" id="RENTNCY"/>
<feature type="region of interest" description="Disordered" evidence="2">
    <location>
        <begin position="1"/>
        <end position="43"/>
    </location>
</feature>
<evidence type="ECO:0000313" key="3">
    <source>
        <dbReference type="EnsemblPlants" id="TraesCS3D02G238200.1"/>
    </source>
</evidence>
<sequence>MGQPELAQKHQPAQLPWLASSRTGGGWRPARPPWPPAQPPCSQRGRMAWLDAWHWRRKRPRGRRRPWPAPWGLAGRRQGQERLPCWSGGFCICCHLSCGAFQAASGSAAFLPGPYSCPFPWLEHGTGCAHVPAAYPSRIACRTRLHLGRGAARLAASPCSPSSPQVAAAGGGGAPAAARLQPSWSSQPAVTQPTKGAKTGDIMASGSDPDARYVELASLSGEQLVDLLRTTHRRTDFEAVARVLRARDRRIAKAEAALSAIDALRKKYDALLDEHRRSRGEAEEMAPLFVAVALDKVRRDEPRVEELDDVPLSRRLKRPRQGETGVVELGKADGQGQSKPVATPENSKQGRGIVAPEMLGGGGMPRTVPPLSPGLLQRSVLPKVSSQSGHGRAKFGKKEGSSHGVLAREVSELRRGNGKIIQTSRVESSSTCASKIPGTAIKECASSSLGIRSLSGAELRAYFLKPERTAPASSSIEKKTQKFCDLMKKGNGLLRNCRVCPPKINCWVETEEHPKRRENTNCYTNVSSE</sequence>
<organism evidence="3">
    <name type="scientific">Triticum aestivum</name>
    <name type="common">Wheat</name>
    <dbReference type="NCBI Taxonomy" id="4565"/>
    <lineage>
        <taxon>Eukaryota</taxon>
        <taxon>Viridiplantae</taxon>
        <taxon>Streptophyta</taxon>
        <taxon>Embryophyta</taxon>
        <taxon>Tracheophyta</taxon>
        <taxon>Spermatophyta</taxon>
        <taxon>Magnoliopsida</taxon>
        <taxon>Liliopsida</taxon>
        <taxon>Poales</taxon>
        <taxon>Poaceae</taxon>
        <taxon>BOP clade</taxon>
        <taxon>Pooideae</taxon>
        <taxon>Triticodae</taxon>
        <taxon>Triticeae</taxon>
        <taxon>Triticinae</taxon>
        <taxon>Triticum</taxon>
    </lineage>
</organism>
<dbReference type="Gramene" id="TraesCS3D02G238200.1">
    <property type="protein sequence ID" value="TraesCS3D02G238200.1"/>
    <property type="gene ID" value="TraesCS3D02G238200"/>
</dbReference>
<name>A0A3B6GXE4_WHEAT</name>
<evidence type="ECO:0000313" key="4">
    <source>
        <dbReference type="Proteomes" id="UP000019116"/>
    </source>
</evidence>
<dbReference type="Gramene" id="TraesCS3D03G0561100.1">
    <property type="protein sequence ID" value="TraesCS3D03G0561100.1.CDS"/>
    <property type="gene ID" value="TraesCS3D03G0561100"/>
</dbReference>
<dbReference type="PANTHER" id="PTHR34380">
    <property type="entry name" value="BNAA03G12380D PROTEIN"/>
    <property type="match status" value="1"/>
</dbReference>
<evidence type="ECO:0000256" key="1">
    <source>
        <dbReference type="SAM" id="Coils"/>
    </source>
</evidence>
<keyword evidence="1" id="KW-0175">Coiled coil</keyword>
<feature type="region of interest" description="Disordered" evidence="2">
    <location>
        <begin position="166"/>
        <end position="201"/>
    </location>
</feature>
<keyword evidence="4" id="KW-1185">Reference proteome</keyword>
<dbReference type="Gramene" id="TraesCLE_scaffold_071284_01G000100.1">
    <property type="protein sequence ID" value="TraesCLE_scaffold_071284_01G000100.1"/>
    <property type="gene ID" value="TraesCLE_scaffold_071284_01G000100"/>
</dbReference>
<feature type="compositionally biased region" description="Pro residues" evidence="2">
    <location>
        <begin position="30"/>
        <end position="39"/>
    </location>
</feature>